<evidence type="ECO:0000313" key="2">
    <source>
        <dbReference type="Proteomes" id="UP000032427"/>
    </source>
</evidence>
<gene>
    <name evidence="1" type="ORF">AWOD_I_2358</name>
</gene>
<dbReference type="InterPro" id="IPR008551">
    <property type="entry name" value="TANGO2"/>
</dbReference>
<dbReference type="STRING" id="80852.AWOD_I_2358"/>
<sequence>MCTVSWFHTELGYELFFNRDEQKSRPTALEPRRFKQNNIESLMPIDPLGGGSWIATNNRGITVCLLNYYQGCLPTTELKSRGLLIKHLSACHDLNAIQHLLSHTDLSYFAPFSLLVFGAKSAKKPPKVLAFQWNGRLFHSIDAVSPMISSSVDPIFVTEKRHSFYREMTSKGINRQSLRAFHNHHHPQQGHLSACMYREDASTVSLTHIIVNTQKSIMNYTSGSPCHTSKITAYEVKHEHQFSPPNYTQ</sequence>
<keyword evidence="2" id="KW-1185">Reference proteome</keyword>
<dbReference type="OrthoDB" id="1113830at2"/>
<protein>
    <recommendedName>
        <fullName evidence="3">Transport and Golgi organization protein 2</fullName>
    </recommendedName>
</protein>
<dbReference type="AlphaFoldDB" id="A0A090ISY2"/>
<proteinExistence type="predicted"/>
<dbReference type="KEGG" id="awd:AWOD_I_2358"/>
<dbReference type="Proteomes" id="UP000032427">
    <property type="component" value="Chromosome 1"/>
</dbReference>
<dbReference type="PATRIC" id="fig|80852.17.peg.2441"/>
<accession>A0A090ISY2</accession>
<dbReference type="HOGENOM" id="CLU_084211_1_0_6"/>
<evidence type="ECO:0008006" key="3">
    <source>
        <dbReference type="Google" id="ProtNLM"/>
    </source>
</evidence>
<dbReference type="Pfam" id="PF05742">
    <property type="entry name" value="TANGO2"/>
    <property type="match status" value="1"/>
</dbReference>
<evidence type="ECO:0000313" key="1">
    <source>
        <dbReference type="EMBL" id="CED72413.1"/>
    </source>
</evidence>
<dbReference type="GeneID" id="28541949"/>
<organism evidence="1 2">
    <name type="scientific">Aliivibrio wodanis</name>
    <dbReference type="NCBI Taxonomy" id="80852"/>
    <lineage>
        <taxon>Bacteria</taxon>
        <taxon>Pseudomonadati</taxon>
        <taxon>Pseudomonadota</taxon>
        <taxon>Gammaproteobacteria</taxon>
        <taxon>Vibrionales</taxon>
        <taxon>Vibrionaceae</taxon>
        <taxon>Aliivibrio</taxon>
    </lineage>
</organism>
<reference evidence="2" key="1">
    <citation type="submission" date="2014-09" db="EMBL/GenBank/DDBJ databases">
        <authorList>
            <person name="Hjerde E."/>
        </authorList>
    </citation>
    <scope>NUCLEOTIDE SEQUENCE [LARGE SCALE GENOMIC DNA]</scope>
    <source>
        <strain evidence="2">06/09/139</strain>
    </source>
</reference>
<name>A0A090ISY2_9GAMM</name>
<dbReference type="EMBL" id="LN554846">
    <property type="protein sequence ID" value="CED72413.1"/>
    <property type="molecule type" value="Genomic_DNA"/>
</dbReference>